<dbReference type="PANTHER" id="PTHR46996:SF4">
    <property type="entry name" value="RIBOSOMAL PROTEIN L34E SUPERFAMILY PROTEIN"/>
    <property type="match status" value="1"/>
</dbReference>
<dbReference type="EMBL" id="JBFOLK010000007">
    <property type="protein sequence ID" value="KAL2499931.1"/>
    <property type="molecule type" value="Genomic_DNA"/>
</dbReference>
<organism evidence="2 3">
    <name type="scientific">Abeliophyllum distichum</name>
    <dbReference type="NCBI Taxonomy" id="126358"/>
    <lineage>
        <taxon>Eukaryota</taxon>
        <taxon>Viridiplantae</taxon>
        <taxon>Streptophyta</taxon>
        <taxon>Embryophyta</taxon>
        <taxon>Tracheophyta</taxon>
        <taxon>Spermatophyta</taxon>
        <taxon>Magnoliopsida</taxon>
        <taxon>eudicotyledons</taxon>
        <taxon>Gunneridae</taxon>
        <taxon>Pentapetalae</taxon>
        <taxon>asterids</taxon>
        <taxon>lamiids</taxon>
        <taxon>Lamiales</taxon>
        <taxon>Oleaceae</taxon>
        <taxon>Forsythieae</taxon>
        <taxon>Abeliophyllum</taxon>
    </lineage>
</organism>
<dbReference type="PANTHER" id="PTHR46996">
    <property type="entry name" value="OS05G0488500 PROTEIN"/>
    <property type="match status" value="1"/>
</dbReference>
<dbReference type="AlphaFoldDB" id="A0ABD1SGZ1"/>
<proteinExistence type="predicted"/>
<reference evidence="3" key="1">
    <citation type="submission" date="2024-07" db="EMBL/GenBank/DDBJ databases">
        <title>Two chromosome-level genome assemblies of Korean endemic species Abeliophyllum distichum and Forsythia ovata (Oleaceae).</title>
        <authorList>
            <person name="Jang H."/>
        </authorList>
    </citation>
    <scope>NUCLEOTIDE SEQUENCE [LARGE SCALE GENOMIC DNA]</scope>
</reference>
<sequence>MNRHSVISRYISIYITISDIGSGHRQFPIFRLEGFAKDSIFLISWGSVSIQMICFHSSISFDQQLAMSKSGNLTDPCLKVKQINQFHKSKKTSLNQLNIPACEQSRSAMIDVIILIIVIGAFGFLLYPYFKALVHNTVELAGEVVDVMREEIVRAPMVFGCLGLSILFAAIALVAITVCTDRRCGKPGCRGLRKAAEFDIQLETEECVKKSTCVAKNGLTKGLFQLPRDHHRELEVELKKMAPPNGRAVLVFRARCGCSVGRLEVPGPRKTRKVKK</sequence>
<feature type="transmembrane region" description="Helical" evidence="1">
    <location>
        <begin position="157"/>
        <end position="180"/>
    </location>
</feature>
<comment type="caution">
    <text evidence="2">The sequence shown here is derived from an EMBL/GenBank/DDBJ whole genome shotgun (WGS) entry which is preliminary data.</text>
</comment>
<keyword evidence="3" id="KW-1185">Reference proteome</keyword>
<evidence type="ECO:0000313" key="2">
    <source>
        <dbReference type="EMBL" id="KAL2499931.1"/>
    </source>
</evidence>
<dbReference type="Proteomes" id="UP001604336">
    <property type="component" value="Unassembled WGS sequence"/>
</dbReference>
<evidence type="ECO:0000313" key="3">
    <source>
        <dbReference type="Proteomes" id="UP001604336"/>
    </source>
</evidence>
<keyword evidence="1" id="KW-0472">Membrane</keyword>
<dbReference type="GO" id="GO:0005840">
    <property type="term" value="C:ribosome"/>
    <property type="evidence" value="ECO:0007669"/>
    <property type="project" value="UniProtKB-KW"/>
</dbReference>
<protein>
    <submittedName>
        <fullName evidence="2">Ribosomal protein L34e superfamily protein</fullName>
    </submittedName>
</protein>
<gene>
    <name evidence="2" type="ORF">Adt_25481</name>
</gene>
<evidence type="ECO:0000256" key="1">
    <source>
        <dbReference type="SAM" id="Phobius"/>
    </source>
</evidence>
<feature type="transmembrane region" description="Helical" evidence="1">
    <location>
        <begin position="108"/>
        <end position="130"/>
    </location>
</feature>
<keyword evidence="1" id="KW-0812">Transmembrane</keyword>
<accession>A0ABD1SGZ1</accession>
<keyword evidence="2" id="KW-0689">Ribosomal protein</keyword>
<name>A0ABD1SGZ1_9LAMI</name>
<keyword evidence="1" id="KW-1133">Transmembrane helix</keyword>
<keyword evidence="2" id="KW-0687">Ribonucleoprotein</keyword>